<keyword evidence="1" id="KW-0285">Flavoprotein</keyword>
<dbReference type="RefSeq" id="XP_007926397.1">
    <property type="nucleotide sequence ID" value="XM_007928206.1"/>
</dbReference>
<dbReference type="KEGG" id="pfj:MYCFIDRAFT_153732"/>
<name>M3B0U7_PSEFD</name>
<evidence type="ECO:0000256" key="2">
    <source>
        <dbReference type="ARBA" id="ARBA00022643"/>
    </source>
</evidence>
<feature type="region of interest" description="Disordered" evidence="4">
    <location>
        <begin position="390"/>
        <end position="412"/>
    </location>
</feature>
<dbReference type="eggNOG" id="ENOG502QXB0">
    <property type="taxonomic scope" value="Eukaryota"/>
</dbReference>
<dbReference type="InterPro" id="IPR035965">
    <property type="entry name" value="PAS-like_dom_sf"/>
</dbReference>
<dbReference type="GeneID" id="19331710"/>
<evidence type="ECO:0000313" key="7">
    <source>
        <dbReference type="Proteomes" id="UP000016932"/>
    </source>
</evidence>
<dbReference type="PANTHER" id="PTHR47429:SF9">
    <property type="entry name" value="PAS DOMAIN-CONTAINING PROTEIN"/>
    <property type="match status" value="1"/>
</dbReference>
<dbReference type="GO" id="GO:0005634">
    <property type="term" value="C:nucleus"/>
    <property type="evidence" value="ECO:0007669"/>
    <property type="project" value="TreeGrafter"/>
</dbReference>
<dbReference type="Proteomes" id="UP000016932">
    <property type="component" value="Unassembled WGS sequence"/>
</dbReference>
<reference evidence="6 7" key="1">
    <citation type="journal article" date="2012" name="PLoS Pathog.">
        <title>Diverse lifestyles and strategies of plant pathogenesis encoded in the genomes of eighteen Dothideomycetes fungi.</title>
        <authorList>
            <person name="Ohm R.A."/>
            <person name="Feau N."/>
            <person name="Henrissat B."/>
            <person name="Schoch C.L."/>
            <person name="Horwitz B.A."/>
            <person name="Barry K.W."/>
            <person name="Condon B.J."/>
            <person name="Copeland A.C."/>
            <person name="Dhillon B."/>
            <person name="Glaser F."/>
            <person name="Hesse C.N."/>
            <person name="Kosti I."/>
            <person name="LaButti K."/>
            <person name="Lindquist E.A."/>
            <person name="Lucas S."/>
            <person name="Salamov A.A."/>
            <person name="Bradshaw R.E."/>
            <person name="Ciuffetti L."/>
            <person name="Hamelin R.C."/>
            <person name="Kema G.H.J."/>
            <person name="Lawrence C."/>
            <person name="Scott J.A."/>
            <person name="Spatafora J.W."/>
            <person name="Turgeon B.G."/>
            <person name="de Wit P.J.G.M."/>
            <person name="Zhong S."/>
            <person name="Goodwin S.B."/>
            <person name="Grigoriev I.V."/>
        </authorList>
    </citation>
    <scope>NUCLEOTIDE SEQUENCE [LARGE SCALE GENOMIC DNA]</scope>
    <source>
        <strain evidence="6 7">CIRAD86</strain>
    </source>
</reference>
<protein>
    <recommendedName>
        <fullName evidence="5">PAS domain-containing protein</fullName>
    </recommendedName>
</protein>
<dbReference type="OrthoDB" id="447251at2759"/>
<feature type="compositionally biased region" description="Basic and acidic residues" evidence="4">
    <location>
        <begin position="390"/>
        <end position="408"/>
    </location>
</feature>
<evidence type="ECO:0000256" key="3">
    <source>
        <dbReference type="ARBA" id="ARBA00022991"/>
    </source>
</evidence>
<dbReference type="EMBL" id="KB446558">
    <property type="protein sequence ID" value="EME83062.1"/>
    <property type="molecule type" value="Genomic_DNA"/>
</dbReference>
<feature type="region of interest" description="Disordered" evidence="4">
    <location>
        <begin position="1"/>
        <end position="73"/>
    </location>
</feature>
<feature type="domain" description="PAS" evidence="5">
    <location>
        <begin position="277"/>
        <end position="373"/>
    </location>
</feature>
<dbReference type="InterPro" id="IPR000014">
    <property type="entry name" value="PAS"/>
</dbReference>
<evidence type="ECO:0000256" key="4">
    <source>
        <dbReference type="SAM" id="MobiDB-lite"/>
    </source>
</evidence>
<organism evidence="6 7">
    <name type="scientific">Pseudocercospora fijiensis (strain CIRAD86)</name>
    <name type="common">Black leaf streak disease fungus</name>
    <name type="synonym">Mycosphaerella fijiensis</name>
    <dbReference type="NCBI Taxonomy" id="383855"/>
    <lineage>
        <taxon>Eukaryota</taxon>
        <taxon>Fungi</taxon>
        <taxon>Dikarya</taxon>
        <taxon>Ascomycota</taxon>
        <taxon>Pezizomycotina</taxon>
        <taxon>Dothideomycetes</taxon>
        <taxon>Dothideomycetidae</taxon>
        <taxon>Mycosphaerellales</taxon>
        <taxon>Mycosphaerellaceae</taxon>
        <taxon>Pseudocercospora</taxon>
    </lineage>
</organism>
<dbReference type="VEuPathDB" id="FungiDB:MYCFIDRAFT_153732"/>
<dbReference type="SUPFAM" id="SSF55785">
    <property type="entry name" value="PYP-like sensor domain (PAS domain)"/>
    <property type="match status" value="1"/>
</dbReference>
<keyword evidence="3" id="KW-0157">Chromophore</keyword>
<keyword evidence="2" id="KW-0288">FMN</keyword>
<accession>M3B0U7</accession>
<proteinExistence type="predicted"/>
<dbReference type="AlphaFoldDB" id="M3B0U7"/>
<dbReference type="Gene3D" id="3.30.450.20">
    <property type="entry name" value="PAS domain"/>
    <property type="match status" value="1"/>
</dbReference>
<gene>
    <name evidence="6" type="ORF">MYCFIDRAFT_153732</name>
</gene>
<evidence type="ECO:0000259" key="5">
    <source>
        <dbReference type="Pfam" id="PF13426"/>
    </source>
</evidence>
<dbReference type="Pfam" id="PF13426">
    <property type="entry name" value="PAS_9"/>
    <property type="match status" value="1"/>
</dbReference>
<evidence type="ECO:0000313" key="6">
    <source>
        <dbReference type="EMBL" id="EME83062.1"/>
    </source>
</evidence>
<evidence type="ECO:0000256" key="1">
    <source>
        <dbReference type="ARBA" id="ARBA00022630"/>
    </source>
</evidence>
<dbReference type="HOGENOM" id="CLU_012260_3_1_1"/>
<keyword evidence="7" id="KW-1185">Reference proteome</keyword>
<dbReference type="PANTHER" id="PTHR47429">
    <property type="entry name" value="PROTEIN TWIN LOV 1"/>
    <property type="match status" value="1"/>
</dbReference>
<sequence>MPRASESPISRHAGSGNHKPYQPQLHTTSHHTGRSGPPTPADSNGKEHSLDQFPRPPQTRMLSPPGSVASYSIGVPTTLGQHALAQLQTPSADRSDVLETELDTVDDPESWNVIKPNIRTEEQWDNELYSLEKRAQQLYSAEHLHILLEDTDFHSKFSTFLRRYRPWRLPILVYYWDACKAIRALNYANSLAQSLSSGGGYEGCPQPPGSAANAQLQHAATHAFQELLGDDLHWYIALTYIGIVGAVMQSRIMNTLPAPLRETSQGLAEVFCITDPTRRDNPIILASPAFTRHSGCPMDYILGRNCRFMQGPGTTIDSCRRFAISIEKGEDHSEIFVNYRRDGSPFLSLVMNAHLIDSRGKLRYFLGAQVDVSGLLKNCSGLDSLTRLVERQRQKEEESGPARSDSADPIKPLSEMLNGRELNTISKFGGVLQRRADHKLQAETSPSKAMGPGRVLLADEDLEREEQVVEEKEDESTIPAELPLTELNLRGVYKYYLLVRPYPSLRVLFASPTLRVPGVLQSQFLHRIGGTRMRQDLHAALQDAKVVTAKVRWLRSLSEDGESGESTIRWIHCTPLMHHTGNVGLWMVVVVVPQGGENVASQSSRVASRLASRSDDDGIVRGRQRISARHGPM</sequence>